<organism evidence="2">
    <name type="scientific">marine metagenome</name>
    <dbReference type="NCBI Taxonomy" id="408172"/>
    <lineage>
        <taxon>unclassified sequences</taxon>
        <taxon>metagenomes</taxon>
        <taxon>ecological metagenomes</taxon>
    </lineage>
</organism>
<name>A0A382QYD6_9ZZZZ</name>
<dbReference type="PROSITE" id="PS50110">
    <property type="entry name" value="RESPONSE_REGULATORY"/>
    <property type="match status" value="1"/>
</dbReference>
<dbReference type="InterPro" id="IPR011006">
    <property type="entry name" value="CheY-like_superfamily"/>
</dbReference>
<dbReference type="AlphaFoldDB" id="A0A382QYD6"/>
<reference evidence="2" key="1">
    <citation type="submission" date="2018-05" db="EMBL/GenBank/DDBJ databases">
        <authorList>
            <person name="Lanie J.A."/>
            <person name="Ng W.-L."/>
            <person name="Kazmierczak K.M."/>
            <person name="Andrzejewski T.M."/>
            <person name="Davidsen T.M."/>
            <person name="Wayne K.J."/>
            <person name="Tettelin H."/>
            <person name="Glass J.I."/>
            <person name="Rusch D."/>
            <person name="Podicherti R."/>
            <person name="Tsui H.-C.T."/>
            <person name="Winkler M.E."/>
        </authorList>
    </citation>
    <scope>NUCLEOTIDE SEQUENCE</scope>
</reference>
<feature type="domain" description="Response regulatory" evidence="1">
    <location>
        <begin position="12"/>
        <end position="126"/>
    </location>
</feature>
<proteinExistence type="predicted"/>
<evidence type="ECO:0000313" key="2">
    <source>
        <dbReference type="EMBL" id="SVC89885.1"/>
    </source>
</evidence>
<sequence>MSDPYNDPSVNKVLAVDDDALVLAALKEQLPLMGFHVTTVDSDTLAREHLKAEIFGIILIEQNLAGTSGIELLKEAQEAQPDATRILLASGISIEEVTEVLKVGHLHVVVTGKMRALFDFLDSVILDFLDSIVVLDFGGLLFLIT</sequence>
<dbReference type="GO" id="GO:0000160">
    <property type="term" value="P:phosphorelay signal transduction system"/>
    <property type="evidence" value="ECO:0007669"/>
    <property type="project" value="InterPro"/>
</dbReference>
<accession>A0A382QYD6</accession>
<protein>
    <recommendedName>
        <fullName evidence="1">Response regulatory domain-containing protein</fullName>
    </recommendedName>
</protein>
<dbReference type="InterPro" id="IPR001789">
    <property type="entry name" value="Sig_transdc_resp-reg_receiver"/>
</dbReference>
<dbReference type="EMBL" id="UINC01117452">
    <property type="protein sequence ID" value="SVC89885.1"/>
    <property type="molecule type" value="Genomic_DNA"/>
</dbReference>
<evidence type="ECO:0000259" key="1">
    <source>
        <dbReference type="PROSITE" id="PS50110"/>
    </source>
</evidence>
<dbReference type="SUPFAM" id="SSF52172">
    <property type="entry name" value="CheY-like"/>
    <property type="match status" value="1"/>
</dbReference>
<gene>
    <name evidence="2" type="ORF">METZ01_LOCUS342739</name>
</gene>
<dbReference type="Gene3D" id="3.40.50.2300">
    <property type="match status" value="1"/>
</dbReference>
<feature type="non-terminal residue" evidence="2">
    <location>
        <position position="145"/>
    </location>
</feature>
<dbReference type="Pfam" id="PF00072">
    <property type="entry name" value="Response_reg"/>
    <property type="match status" value="1"/>
</dbReference>